<feature type="transmembrane region" description="Helical" evidence="6">
    <location>
        <begin position="398"/>
        <end position="420"/>
    </location>
</feature>
<protein>
    <submittedName>
        <fullName evidence="8">Major facilitator superfamily transporter</fullName>
    </submittedName>
</protein>
<evidence type="ECO:0000313" key="9">
    <source>
        <dbReference type="Proteomes" id="UP001301769"/>
    </source>
</evidence>
<feature type="transmembrane region" description="Helical" evidence="6">
    <location>
        <begin position="120"/>
        <end position="138"/>
    </location>
</feature>
<dbReference type="PANTHER" id="PTHR23502:SF38">
    <property type="entry name" value="POLYAMINE TRANSPORTER 4"/>
    <property type="match status" value="1"/>
</dbReference>
<dbReference type="SUPFAM" id="SSF103473">
    <property type="entry name" value="MFS general substrate transporter"/>
    <property type="match status" value="1"/>
</dbReference>
<feature type="transmembrane region" description="Helical" evidence="6">
    <location>
        <begin position="143"/>
        <end position="167"/>
    </location>
</feature>
<dbReference type="Proteomes" id="UP001301769">
    <property type="component" value="Unassembled WGS sequence"/>
</dbReference>
<feature type="transmembrane region" description="Helical" evidence="6">
    <location>
        <begin position="179"/>
        <end position="203"/>
    </location>
</feature>
<dbReference type="Pfam" id="PF07690">
    <property type="entry name" value="MFS_1"/>
    <property type="match status" value="1"/>
</dbReference>
<sequence length="516" mass="56679">MSSHNLEKGSLDGAPETSSTDDNIAPIQHADQQSTWSWETDEANPLNWPAGKKAWQVGMAASNAFVASLGTSIITASHDQIMSEFSVTSTQAILPLSLYVFALGLGPVVGGPLSETVGRYPVFALFTPIAGLFTLGAAQTSSFVALCILRFLAGFFFAPCLAISAGLLNETYKKEQRGLPSALFILTPFLGPGLAPAIGGFVCNRKGWRWAMYTMLFFTAFAMLITLVFGRETFPPVLKRRLAKKRGIPLTEVQRQEDDKPVMKRMHEFMTVALIRPVHMLFTEPIVSLMCLYVACEFATLFSFFAAVPFVYQGTYKFGVENTGLVFLSVVIGCILGTVTIIVCEVALYRPKVAQLPPGTTYPEWRLYPAMIGSIGPPVGLFWFAWTARADISWASPTVAIIVFSWGNICIFISTMQYMVDTYHGSVVASASSANSLARYGFAGAFPLFTIQSKFTIHPIRVTIYLSLYLVYTNLGIGWATSIFAFIALALMPVPWVFFKFGKQIRAKSQYETATF</sequence>
<keyword evidence="9" id="KW-1185">Reference proteome</keyword>
<feature type="domain" description="Major facilitator superfamily (MFS) profile" evidence="7">
    <location>
        <begin position="56"/>
        <end position="516"/>
    </location>
</feature>
<reference evidence="8" key="1">
    <citation type="journal article" date="2023" name="Mol. Phylogenet. Evol.">
        <title>Genome-scale phylogeny and comparative genomics of the fungal order Sordariales.</title>
        <authorList>
            <person name="Hensen N."/>
            <person name="Bonometti L."/>
            <person name="Westerberg I."/>
            <person name="Brannstrom I.O."/>
            <person name="Guillou S."/>
            <person name="Cros-Aarteil S."/>
            <person name="Calhoun S."/>
            <person name="Haridas S."/>
            <person name="Kuo A."/>
            <person name="Mondo S."/>
            <person name="Pangilinan J."/>
            <person name="Riley R."/>
            <person name="LaButti K."/>
            <person name="Andreopoulos B."/>
            <person name="Lipzen A."/>
            <person name="Chen C."/>
            <person name="Yan M."/>
            <person name="Daum C."/>
            <person name="Ng V."/>
            <person name="Clum A."/>
            <person name="Steindorff A."/>
            <person name="Ohm R.A."/>
            <person name="Martin F."/>
            <person name="Silar P."/>
            <person name="Natvig D.O."/>
            <person name="Lalanne C."/>
            <person name="Gautier V."/>
            <person name="Ament-Velasquez S.L."/>
            <person name="Kruys A."/>
            <person name="Hutchinson M.I."/>
            <person name="Powell A.J."/>
            <person name="Barry K."/>
            <person name="Miller A.N."/>
            <person name="Grigoriev I.V."/>
            <person name="Debuchy R."/>
            <person name="Gladieux P."/>
            <person name="Hiltunen Thoren M."/>
            <person name="Johannesson H."/>
        </authorList>
    </citation>
    <scope>NUCLEOTIDE SEQUENCE</scope>
    <source>
        <strain evidence="8">PSN293</strain>
    </source>
</reference>
<evidence type="ECO:0000256" key="1">
    <source>
        <dbReference type="ARBA" id="ARBA00004141"/>
    </source>
</evidence>
<feature type="transmembrane region" description="Helical" evidence="6">
    <location>
        <begin position="324"/>
        <end position="348"/>
    </location>
</feature>
<dbReference type="Gene3D" id="1.20.1250.20">
    <property type="entry name" value="MFS general substrate transporter like domains"/>
    <property type="match status" value="1"/>
</dbReference>
<dbReference type="GO" id="GO:0015606">
    <property type="term" value="F:spermidine transmembrane transporter activity"/>
    <property type="evidence" value="ECO:0007669"/>
    <property type="project" value="TreeGrafter"/>
</dbReference>
<dbReference type="GO" id="GO:0005886">
    <property type="term" value="C:plasma membrane"/>
    <property type="evidence" value="ECO:0007669"/>
    <property type="project" value="TreeGrafter"/>
</dbReference>
<dbReference type="InterPro" id="IPR011701">
    <property type="entry name" value="MFS"/>
</dbReference>
<comment type="subcellular location">
    <subcellularLocation>
        <location evidence="1">Membrane</location>
        <topology evidence="1">Multi-pass membrane protein</topology>
    </subcellularLocation>
</comment>
<evidence type="ECO:0000256" key="5">
    <source>
        <dbReference type="SAM" id="MobiDB-lite"/>
    </source>
</evidence>
<feature type="transmembrane region" description="Helical" evidence="6">
    <location>
        <begin position="210"/>
        <end position="230"/>
    </location>
</feature>
<feature type="region of interest" description="Disordered" evidence="5">
    <location>
        <begin position="1"/>
        <end position="23"/>
    </location>
</feature>
<proteinExistence type="predicted"/>
<dbReference type="GO" id="GO:0000297">
    <property type="term" value="F:spermine transmembrane transporter activity"/>
    <property type="evidence" value="ECO:0007669"/>
    <property type="project" value="TreeGrafter"/>
</dbReference>
<feature type="transmembrane region" description="Helical" evidence="6">
    <location>
        <begin position="477"/>
        <end position="499"/>
    </location>
</feature>
<dbReference type="InterPro" id="IPR036259">
    <property type="entry name" value="MFS_trans_sf"/>
</dbReference>
<evidence type="ECO:0000313" key="8">
    <source>
        <dbReference type="EMBL" id="KAK4216491.1"/>
    </source>
</evidence>
<comment type="caution">
    <text evidence="8">The sequence shown here is derived from an EMBL/GenBank/DDBJ whole genome shotgun (WGS) entry which is preliminary data.</text>
</comment>
<keyword evidence="3 6" id="KW-1133">Transmembrane helix</keyword>
<dbReference type="PANTHER" id="PTHR23502">
    <property type="entry name" value="MAJOR FACILITATOR SUPERFAMILY"/>
    <property type="match status" value="1"/>
</dbReference>
<dbReference type="InterPro" id="IPR020846">
    <property type="entry name" value="MFS_dom"/>
</dbReference>
<evidence type="ECO:0000256" key="2">
    <source>
        <dbReference type="ARBA" id="ARBA00022692"/>
    </source>
</evidence>
<evidence type="ECO:0000256" key="6">
    <source>
        <dbReference type="SAM" id="Phobius"/>
    </source>
</evidence>
<evidence type="ECO:0000259" key="7">
    <source>
        <dbReference type="PROSITE" id="PS50850"/>
    </source>
</evidence>
<feature type="transmembrane region" description="Helical" evidence="6">
    <location>
        <begin position="368"/>
        <end position="386"/>
    </location>
</feature>
<reference evidence="8" key="2">
    <citation type="submission" date="2023-05" db="EMBL/GenBank/DDBJ databases">
        <authorList>
            <consortium name="Lawrence Berkeley National Laboratory"/>
            <person name="Steindorff A."/>
            <person name="Hensen N."/>
            <person name="Bonometti L."/>
            <person name="Westerberg I."/>
            <person name="Brannstrom I.O."/>
            <person name="Guillou S."/>
            <person name="Cros-Aarteil S."/>
            <person name="Calhoun S."/>
            <person name="Haridas S."/>
            <person name="Kuo A."/>
            <person name="Mondo S."/>
            <person name="Pangilinan J."/>
            <person name="Riley R."/>
            <person name="Labutti K."/>
            <person name="Andreopoulos B."/>
            <person name="Lipzen A."/>
            <person name="Chen C."/>
            <person name="Yanf M."/>
            <person name="Daum C."/>
            <person name="Ng V."/>
            <person name="Clum A."/>
            <person name="Ohm R."/>
            <person name="Martin F."/>
            <person name="Silar P."/>
            <person name="Natvig D."/>
            <person name="Lalanne C."/>
            <person name="Gautier V."/>
            <person name="Ament-Velasquez S.L."/>
            <person name="Kruys A."/>
            <person name="Hutchinson M.I."/>
            <person name="Powell A.J."/>
            <person name="Barry K."/>
            <person name="Miller A.N."/>
            <person name="Grigoriev I.V."/>
            <person name="Debuchy R."/>
            <person name="Gladieux P."/>
            <person name="Thoren M.H."/>
            <person name="Johannesson H."/>
        </authorList>
    </citation>
    <scope>NUCLEOTIDE SEQUENCE</scope>
    <source>
        <strain evidence="8">PSN293</strain>
    </source>
</reference>
<dbReference type="AlphaFoldDB" id="A0AAN6YDA4"/>
<evidence type="ECO:0000256" key="4">
    <source>
        <dbReference type="ARBA" id="ARBA00023136"/>
    </source>
</evidence>
<accession>A0AAN6YDA4</accession>
<name>A0AAN6YDA4_9PEZI</name>
<dbReference type="PROSITE" id="PS50850">
    <property type="entry name" value="MFS"/>
    <property type="match status" value="1"/>
</dbReference>
<feature type="transmembrane region" description="Helical" evidence="6">
    <location>
        <begin position="92"/>
        <end position="114"/>
    </location>
</feature>
<gene>
    <name evidence="8" type="ORF">QBC37DRAFT_91160</name>
</gene>
<dbReference type="EMBL" id="MU858068">
    <property type="protein sequence ID" value="KAK4216491.1"/>
    <property type="molecule type" value="Genomic_DNA"/>
</dbReference>
<feature type="transmembrane region" description="Helical" evidence="6">
    <location>
        <begin position="286"/>
        <end position="312"/>
    </location>
</feature>
<feature type="compositionally biased region" description="Basic and acidic residues" evidence="5">
    <location>
        <begin position="1"/>
        <end position="10"/>
    </location>
</feature>
<organism evidence="8 9">
    <name type="scientific">Rhypophila decipiens</name>
    <dbReference type="NCBI Taxonomy" id="261697"/>
    <lineage>
        <taxon>Eukaryota</taxon>
        <taxon>Fungi</taxon>
        <taxon>Dikarya</taxon>
        <taxon>Ascomycota</taxon>
        <taxon>Pezizomycotina</taxon>
        <taxon>Sordariomycetes</taxon>
        <taxon>Sordariomycetidae</taxon>
        <taxon>Sordariales</taxon>
        <taxon>Naviculisporaceae</taxon>
        <taxon>Rhypophila</taxon>
    </lineage>
</organism>
<evidence type="ECO:0000256" key="3">
    <source>
        <dbReference type="ARBA" id="ARBA00022989"/>
    </source>
</evidence>
<keyword evidence="2 6" id="KW-0812">Transmembrane</keyword>
<keyword evidence="4 6" id="KW-0472">Membrane</keyword>